<dbReference type="PANTHER" id="PTHR42754:SF1">
    <property type="entry name" value="LIPOPROTEIN"/>
    <property type="match status" value="1"/>
</dbReference>
<accession>A0A1W1CYM2</accession>
<reference evidence="1" key="1">
    <citation type="submission" date="2016-10" db="EMBL/GenBank/DDBJ databases">
        <authorList>
            <person name="de Groot N.N."/>
        </authorList>
    </citation>
    <scope>NUCLEOTIDE SEQUENCE</scope>
</reference>
<name>A0A1W1CYM2_9ZZZZ</name>
<dbReference type="SUPFAM" id="SSF50998">
    <property type="entry name" value="Quinoprotein alcohol dehydrogenase-like"/>
    <property type="match status" value="1"/>
</dbReference>
<evidence type="ECO:0000313" key="1">
    <source>
        <dbReference type="EMBL" id="SFV70950.1"/>
    </source>
</evidence>
<dbReference type="SUPFAM" id="SSF103088">
    <property type="entry name" value="OmpA-like"/>
    <property type="match status" value="1"/>
</dbReference>
<evidence type="ECO:0008006" key="2">
    <source>
        <dbReference type="Google" id="ProtNLM"/>
    </source>
</evidence>
<dbReference type="EMBL" id="FPHH01000163">
    <property type="protein sequence ID" value="SFV70950.1"/>
    <property type="molecule type" value="Genomic_DNA"/>
</dbReference>
<proteinExistence type="predicted"/>
<dbReference type="InterPro" id="IPR011047">
    <property type="entry name" value="Quinoprotein_ADH-like_sf"/>
</dbReference>
<sequence length="570" mass="65389">MKLALLLSLFIFTSLDIFAKDFSLIIHKPFNAALFGVTEDYDRTISAVGFSNNYKQANQNHSTYNNAFDYLASVSNRYGSQISLIKINQKAKKLLNKNITLKEFSKAVALQKTATNGYFIAGYTMQGQLLLVKLDADGNLLYFKKFGTKNFDKMNTLTQLRDGGVVAVGFSVTSRDTHDNLFRMGLGGDDIFITRFNKNGKMLWSKKYGTVHDDRGVSATEADDGSLLILGTTEYKNKRDITLIRLTENGDTIWFKEFNSTQPLQAHKIIKLRDGNFLLSLATNNNYNKEQVHLIKFDLYKNIIKDKIISTNYATVLNDIAEFSNGKLIGVGYVKEKFNTDGVAMIFDTDLKLLTQEHYGDKNYDSFNALHILHNSQVAVVGLHTDNNSQEENMWIVKLNQDATMAQIALPSNSFYKELCRLFREEIERKEIAIREDLTISLIDKNLYFKVGAYKLTQKQKQFLTQFSKKLLPFLKLHQKEVALLEIEGHTSSEWQKNNFENRYIKNENLSLKRAYQTLKFIFMHQKAPMQHYLTTILKGSGTSYKDKIMLNAKEDKTKSRRVSFKILLR</sequence>
<dbReference type="AlphaFoldDB" id="A0A1W1CYM2"/>
<dbReference type="InterPro" id="IPR036737">
    <property type="entry name" value="OmpA-like_sf"/>
</dbReference>
<dbReference type="PANTHER" id="PTHR42754">
    <property type="entry name" value="ENDOGLUCANASE"/>
    <property type="match status" value="1"/>
</dbReference>
<gene>
    <name evidence="1" type="ORF">MNB_SM-5-1524</name>
</gene>
<organism evidence="1">
    <name type="scientific">hydrothermal vent metagenome</name>
    <dbReference type="NCBI Taxonomy" id="652676"/>
    <lineage>
        <taxon>unclassified sequences</taxon>
        <taxon>metagenomes</taxon>
        <taxon>ecological metagenomes</taxon>
    </lineage>
</organism>
<dbReference type="Gene3D" id="3.30.1330.60">
    <property type="entry name" value="OmpA-like domain"/>
    <property type="match status" value="1"/>
</dbReference>
<protein>
    <recommendedName>
        <fullName evidence="2">OmpA-like domain-containing protein</fullName>
    </recommendedName>
</protein>